<protein>
    <recommendedName>
        <fullName evidence="4">SAP domain-containing protein</fullName>
    </recommendedName>
</protein>
<proteinExistence type="predicted"/>
<feature type="region of interest" description="Disordered" evidence="1">
    <location>
        <begin position="1"/>
        <end position="22"/>
    </location>
</feature>
<feature type="compositionally biased region" description="Basic and acidic residues" evidence="1">
    <location>
        <begin position="1"/>
        <end position="11"/>
    </location>
</feature>
<keyword evidence="3" id="KW-1185">Reference proteome</keyword>
<dbReference type="EMBL" id="AP012342">
    <property type="protein sequence ID" value="BAM07047.1"/>
    <property type="molecule type" value="Genomic_DNA"/>
</dbReference>
<reference evidence="3" key="2">
    <citation type="submission" date="2012-03" db="EMBL/GenBank/DDBJ databases">
        <title>The complete genome sequence of the pioneer microbe on fresh volcanic deposit, Leptospirillum ferrooxidans strain C2-3.</title>
        <authorList>
            <person name="Fujimura R."/>
            <person name="Sato Y."/>
            <person name="Nishizawa T."/>
            <person name="Nanba K."/>
            <person name="Oshima K."/>
            <person name="Hattori M."/>
            <person name="Kamijo T."/>
            <person name="Ohta H."/>
        </authorList>
    </citation>
    <scope>NUCLEOTIDE SEQUENCE [LARGE SCALE GENOMIC DNA]</scope>
    <source>
        <strain evidence="3">C2-3</strain>
    </source>
</reference>
<dbReference type="eggNOG" id="ENOG5033C3D">
    <property type="taxonomic scope" value="Bacteria"/>
</dbReference>
<name>I0IP48_LEPFC</name>
<dbReference type="PATRIC" id="fig|1162668.3.peg.1616"/>
<sequence length="59" mass="6809">MKMEEIRKIAQDKGISPQKSRKADLIRMIQRAEGNNDCFESGQAEICGQIHCLWREDCV</sequence>
<organism evidence="2 3">
    <name type="scientific">Leptospirillum ferrooxidans (strain C2-3)</name>
    <dbReference type="NCBI Taxonomy" id="1162668"/>
    <lineage>
        <taxon>Bacteria</taxon>
        <taxon>Pseudomonadati</taxon>
        <taxon>Nitrospirota</taxon>
        <taxon>Nitrospiria</taxon>
        <taxon>Nitrospirales</taxon>
        <taxon>Nitrospiraceae</taxon>
        <taxon>Leptospirillum</taxon>
    </lineage>
</organism>
<reference evidence="2 3" key="1">
    <citation type="journal article" date="2012" name="J. Bacteriol.">
        <title>Complete Genome Sequence of Leptospirillum ferrooxidans Strain C2-3, Isolated from a Fresh Volcanic Ash Deposit on the Island of Miyake, Japan.</title>
        <authorList>
            <person name="Fujimura R."/>
            <person name="Sato Y."/>
            <person name="Nishizawa T."/>
            <person name="Oshima K."/>
            <person name="Kim S.-W."/>
            <person name="Hattori M."/>
            <person name="Kamijo T."/>
            <person name="Ohta H."/>
        </authorList>
    </citation>
    <scope>NUCLEOTIDE SEQUENCE [LARGE SCALE GENOMIC DNA]</scope>
    <source>
        <strain evidence="2 3">C2-3</strain>
    </source>
</reference>
<dbReference type="KEGG" id="lfc:LFE_1364"/>
<gene>
    <name evidence="2" type="ordered locus">LFE_1364</name>
</gene>
<evidence type="ECO:0000256" key="1">
    <source>
        <dbReference type="SAM" id="MobiDB-lite"/>
    </source>
</evidence>
<evidence type="ECO:0008006" key="4">
    <source>
        <dbReference type="Google" id="ProtNLM"/>
    </source>
</evidence>
<accession>I0IP48</accession>
<evidence type="ECO:0000313" key="3">
    <source>
        <dbReference type="Proteomes" id="UP000007382"/>
    </source>
</evidence>
<dbReference type="Proteomes" id="UP000007382">
    <property type="component" value="Chromosome"/>
</dbReference>
<dbReference type="AlphaFoldDB" id="I0IP48"/>
<dbReference type="HOGENOM" id="CLU_203783_0_0_0"/>
<evidence type="ECO:0000313" key="2">
    <source>
        <dbReference type="EMBL" id="BAM07047.1"/>
    </source>
</evidence>